<sequence>MVRLCHISYSNLPSLTDSRLVVQTPVRFPTLRDMINLLATKLQGDFGRESYLRHIPYTDVVSLFDSIDSFTEVLLGTVDPTIRNLEGRIITRSLLDEVRQAQAKNETQWPLNSGYLDYVTDDRDPDYWRPYVGQSSNTEQRIAQHVRAIRTGDTDTLHYFVIRRGDGHRTANFVRLWTLALPENVDPVINTALNNILEMIMARCFQSLPPEELTRVYGRPRDVFTYSFRGLNLISPLLQGRSLSPWARYQSSLQLRQSTDEDIREWPEARMEHKNKVHNFQFRSFSEFTRRDCETAIQEAINTHPHLRLRLECFQRNDKDILERGMTEAMDFSWLQADLAKTHLPGDETKEISLPIGNHNSRLGLILNESFLGVSNAKNGSMPSHLAPCGLTYSNCLVWTAGFRRLVTLQLGTQIRTEAPSGIHILRCLNRELVARSHLQVILVCDEQAERVLFQGNPSTDAFKLYLRGRAFKAWLEIMEGGRQCIYLASPAPLVALWGNSWAQAAALSAVLQFAILITNTRGIRPNVFCCQLVLLQIIRQYDWERNGHPKMTTDNLDPNIRSWLQAKGFRNHEDIVRLESSAESLTAALLMLTQILPRRIHGGTEKRSMMLPSINRRRSIFDKDQLGIVRDLWTEISTRNCSPDDSLQVYNEMDLMDDETLETQQDLELESLQCAMITDDKRTNNSFSQNSLALHLNSDEPSMPRKRKGSTLKVQMALLQGTVNAKLEFRGKCAPFKSFFRTYAARLDLYFPYDGELRATFPDPNSLRRVRIRAEIKPHGQKHPQRWASHATSEDPASRLAFRLTVMGPEKQEFGFYASGRGAKLVKKANGFIDWMSGVTDEEIATKPRRYLNIQMSHEKVPDALRPFVGGAYTDDNGKVMSGEDKS</sequence>
<evidence type="ECO:0000313" key="2">
    <source>
        <dbReference type="Proteomes" id="UP000465221"/>
    </source>
</evidence>
<accession>A0A8H3XRD2</accession>
<name>A0A8H3XRD2_9EURO</name>
<dbReference type="EMBL" id="BLKC01000221">
    <property type="protein sequence ID" value="GFF59551.1"/>
    <property type="molecule type" value="Genomic_DNA"/>
</dbReference>
<proteinExistence type="predicted"/>
<protein>
    <submittedName>
        <fullName evidence="1">Uncharacterized protein</fullName>
    </submittedName>
</protein>
<dbReference type="Proteomes" id="UP000465221">
    <property type="component" value="Unassembled WGS sequence"/>
</dbReference>
<comment type="caution">
    <text evidence="1">The sequence shown here is derived from an EMBL/GenBank/DDBJ whole genome shotgun (WGS) entry which is preliminary data.</text>
</comment>
<reference evidence="1 2" key="1">
    <citation type="submission" date="2020-01" db="EMBL/GenBank/DDBJ databases">
        <title>Draft genome sequence of Aspergillus udagawae IFM 46972.</title>
        <authorList>
            <person name="Takahashi H."/>
            <person name="Yaguchi T."/>
        </authorList>
    </citation>
    <scope>NUCLEOTIDE SEQUENCE [LARGE SCALE GENOMIC DNA]</scope>
    <source>
        <strain evidence="1 2">IFM 46972</strain>
    </source>
</reference>
<organism evidence="1 2">
    <name type="scientific">Aspergillus udagawae</name>
    <dbReference type="NCBI Taxonomy" id="91492"/>
    <lineage>
        <taxon>Eukaryota</taxon>
        <taxon>Fungi</taxon>
        <taxon>Dikarya</taxon>
        <taxon>Ascomycota</taxon>
        <taxon>Pezizomycotina</taxon>
        <taxon>Eurotiomycetes</taxon>
        <taxon>Eurotiomycetidae</taxon>
        <taxon>Eurotiales</taxon>
        <taxon>Aspergillaceae</taxon>
        <taxon>Aspergillus</taxon>
        <taxon>Aspergillus subgen. Fumigati</taxon>
    </lineage>
</organism>
<gene>
    <name evidence="1" type="ORF">IFM46972_11413</name>
</gene>
<dbReference type="AlphaFoldDB" id="A0A8H3XRD2"/>
<evidence type="ECO:0000313" key="1">
    <source>
        <dbReference type="EMBL" id="GFF59551.1"/>
    </source>
</evidence>